<dbReference type="STRING" id="1288291.A0A059EW62"/>
<dbReference type="SUPFAM" id="SSF160527">
    <property type="entry name" value="V-type ATPase subunit E-like"/>
    <property type="match status" value="1"/>
</dbReference>
<organism evidence="1 2">
    <name type="scientific">Anncaliia algerae PRA339</name>
    <dbReference type="NCBI Taxonomy" id="1288291"/>
    <lineage>
        <taxon>Eukaryota</taxon>
        <taxon>Fungi</taxon>
        <taxon>Fungi incertae sedis</taxon>
        <taxon>Microsporidia</taxon>
        <taxon>Tubulinosematoidea</taxon>
        <taxon>Tubulinosematidae</taxon>
        <taxon>Anncaliia</taxon>
    </lineage>
</organism>
<gene>
    <name evidence="1" type="ORF">H312_03628</name>
</gene>
<protein>
    <recommendedName>
        <fullName evidence="3">V-type proton ATPase subunit E</fullName>
    </recommendedName>
</protein>
<evidence type="ECO:0008006" key="3">
    <source>
        <dbReference type="Google" id="ProtNLM"/>
    </source>
</evidence>
<feature type="non-terminal residue" evidence="1">
    <location>
        <position position="1"/>
    </location>
</feature>
<name>A0A059EW62_9MICR</name>
<evidence type="ECO:0000313" key="2">
    <source>
        <dbReference type="Proteomes" id="UP000030655"/>
    </source>
</evidence>
<dbReference type="InterPro" id="IPR038495">
    <property type="entry name" value="ATPase_E_C"/>
</dbReference>
<dbReference type="Gene3D" id="3.30.2320.30">
    <property type="entry name" value="ATP synthase, E subunit, C-terminal"/>
    <property type="match status" value="1"/>
</dbReference>
<dbReference type="VEuPathDB" id="MicrosporidiaDB:H312_03628"/>
<dbReference type="HOGENOM" id="CLU_2418927_0_0_1"/>
<accession>A0A059EW62</accession>
<dbReference type="OrthoDB" id="10263003at2759"/>
<keyword evidence="2" id="KW-1185">Reference proteome</keyword>
<dbReference type="EMBL" id="KK365495">
    <property type="protein sequence ID" value="KCZ78989.1"/>
    <property type="molecule type" value="Genomic_DNA"/>
</dbReference>
<dbReference type="AlphaFoldDB" id="A0A059EW62"/>
<reference evidence="1 2" key="2">
    <citation type="submission" date="2014-03" db="EMBL/GenBank/DDBJ databases">
        <title>The Genome Sequence of Anncaliia algerae insect isolate PRA339.</title>
        <authorList>
            <consortium name="The Broad Institute Genome Sequencing Platform"/>
            <consortium name="The Broad Institute Genome Sequencing Center for Infectious Disease"/>
            <person name="Cuomo C."/>
            <person name="Becnel J."/>
            <person name="Sanscrainte N."/>
            <person name="Walker B."/>
            <person name="Young S.K."/>
            <person name="Zeng Q."/>
            <person name="Gargeya S."/>
            <person name="Fitzgerald M."/>
            <person name="Haas B."/>
            <person name="Abouelleil A."/>
            <person name="Alvarado L."/>
            <person name="Arachchi H.M."/>
            <person name="Berlin A.M."/>
            <person name="Chapman S.B."/>
            <person name="Dewar J."/>
            <person name="Goldberg J."/>
            <person name="Griggs A."/>
            <person name="Gujja S."/>
            <person name="Hansen M."/>
            <person name="Howarth C."/>
            <person name="Imamovic A."/>
            <person name="Larimer J."/>
            <person name="McCowan C."/>
            <person name="Murphy C."/>
            <person name="Neiman D."/>
            <person name="Pearson M."/>
            <person name="Priest M."/>
            <person name="Roberts A."/>
            <person name="Saif S."/>
            <person name="Shea T."/>
            <person name="Sisk P."/>
            <person name="Sykes S."/>
            <person name="Wortman J."/>
            <person name="Nusbaum C."/>
            <person name="Birren B."/>
        </authorList>
    </citation>
    <scope>NUCLEOTIDE SEQUENCE [LARGE SCALE GENOMIC DNA]</scope>
    <source>
        <strain evidence="1 2">PRA339</strain>
    </source>
</reference>
<reference evidence="2" key="1">
    <citation type="submission" date="2013-02" db="EMBL/GenBank/DDBJ databases">
        <authorList>
            <consortium name="The Broad Institute Genome Sequencing Platform"/>
            <person name="Cuomo C."/>
            <person name="Becnel J."/>
            <person name="Sanscrainte N."/>
            <person name="Walker B."/>
            <person name="Young S.K."/>
            <person name="Zeng Q."/>
            <person name="Gargeya S."/>
            <person name="Fitzgerald M."/>
            <person name="Haas B."/>
            <person name="Abouelleil A."/>
            <person name="Alvarado L."/>
            <person name="Arachchi H.M."/>
            <person name="Berlin A.M."/>
            <person name="Chapman S.B."/>
            <person name="Dewar J."/>
            <person name="Goldberg J."/>
            <person name="Griggs A."/>
            <person name="Gujja S."/>
            <person name="Hansen M."/>
            <person name="Howarth C."/>
            <person name="Imamovic A."/>
            <person name="Larimer J."/>
            <person name="McCowan C."/>
            <person name="Murphy C."/>
            <person name="Neiman D."/>
            <person name="Pearson M."/>
            <person name="Priest M."/>
            <person name="Roberts A."/>
            <person name="Saif S."/>
            <person name="Shea T."/>
            <person name="Sisk P."/>
            <person name="Sykes S."/>
            <person name="Wortman J."/>
            <person name="Nusbaum C."/>
            <person name="Birren B."/>
        </authorList>
    </citation>
    <scope>NUCLEOTIDE SEQUENCE [LARGE SCALE GENOMIC DNA]</scope>
    <source>
        <strain evidence="2">PRA339</strain>
    </source>
</reference>
<dbReference type="Proteomes" id="UP000030655">
    <property type="component" value="Unassembled WGS sequence"/>
</dbReference>
<proteinExistence type="predicted"/>
<evidence type="ECO:0000313" key="1">
    <source>
        <dbReference type="EMBL" id="KCZ78989.1"/>
    </source>
</evidence>
<sequence length="92" mass="10578">NDKLKKCKLTESMVKKTPNLGVIYCLEKDVSTVKRVFNDVQIKLLNDSFVGGIISTNADNTIIHDNSFLMRLNVAKEKYMKYISNFLFKESK</sequence>